<dbReference type="EMBL" id="RBZP01000025">
    <property type="protein sequence ID" value="RKQ29273.1"/>
    <property type="molecule type" value="Genomic_DNA"/>
</dbReference>
<feature type="transmembrane region" description="Helical" evidence="1">
    <location>
        <begin position="208"/>
        <end position="230"/>
    </location>
</feature>
<evidence type="ECO:0000256" key="1">
    <source>
        <dbReference type="SAM" id="Phobius"/>
    </source>
</evidence>
<keyword evidence="1" id="KW-0812">Transmembrane</keyword>
<reference evidence="2 3" key="1">
    <citation type="journal article" date="2016" name="Int. J. Syst. Evol. Microbiol.">
        <title>Oceanobacillus halophilus sp. nov., a novel moderately halophilic bacterium from a hypersaline lake.</title>
        <authorList>
            <person name="Amoozegar M.A."/>
            <person name="Bagheri M."/>
            <person name="Makhdoumi A."/>
            <person name="Nikou M.M."/>
            <person name="Fazeli S.A.S."/>
            <person name="Schumann P."/>
            <person name="Sproer C."/>
            <person name="Sanchez-Porro C."/>
            <person name="Ventosa A."/>
        </authorList>
    </citation>
    <scope>NUCLEOTIDE SEQUENCE [LARGE SCALE GENOMIC DNA]</scope>
    <source>
        <strain evidence="2 3">DSM 23996</strain>
    </source>
</reference>
<keyword evidence="3" id="KW-1185">Reference proteome</keyword>
<dbReference type="Proteomes" id="UP000269301">
    <property type="component" value="Unassembled WGS sequence"/>
</dbReference>
<keyword evidence="1" id="KW-0472">Membrane</keyword>
<dbReference type="AlphaFoldDB" id="A0A494ZUG1"/>
<organism evidence="2 3">
    <name type="scientific">Oceanobacillus halophilus</name>
    <dbReference type="NCBI Taxonomy" id="930130"/>
    <lineage>
        <taxon>Bacteria</taxon>
        <taxon>Bacillati</taxon>
        <taxon>Bacillota</taxon>
        <taxon>Bacilli</taxon>
        <taxon>Bacillales</taxon>
        <taxon>Bacillaceae</taxon>
        <taxon>Oceanobacillus</taxon>
    </lineage>
</organism>
<evidence type="ECO:0000313" key="2">
    <source>
        <dbReference type="EMBL" id="RKQ29273.1"/>
    </source>
</evidence>
<proteinExistence type="predicted"/>
<feature type="transmembrane region" description="Helical" evidence="1">
    <location>
        <begin position="130"/>
        <end position="148"/>
    </location>
</feature>
<feature type="transmembrane region" description="Helical" evidence="1">
    <location>
        <begin position="97"/>
        <end position="118"/>
    </location>
</feature>
<feature type="transmembrane region" description="Helical" evidence="1">
    <location>
        <begin position="180"/>
        <end position="202"/>
    </location>
</feature>
<dbReference type="NCBIfam" id="TIGR01218">
    <property type="entry name" value="Gpos_tandem_5TM"/>
    <property type="match status" value="1"/>
</dbReference>
<gene>
    <name evidence="2" type="ORF">D8M06_18005</name>
</gene>
<dbReference type="Pfam" id="PF04276">
    <property type="entry name" value="DUF443"/>
    <property type="match status" value="1"/>
</dbReference>
<comment type="caution">
    <text evidence="2">The sequence shown here is derived from an EMBL/GenBank/DDBJ whole genome shotgun (WGS) entry which is preliminary data.</text>
</comment>
<protein>
    <submittedName>
        <fullName evidence="2">DUF443 family protein</fullName>
    </submittedName>
</protein>
<sequence length="236" mass="27371">MRWRRGGGGTRNLSPCPTFLQKWGCVMECEIQGAYKNLRYRILKLNRNTYILDMGKSFFKILFPFTFWTFPNTVYKINDEKIVEQLKAPIVKQTNTGYFSVLGAGLSILIANLISPLISYFDIQTSTSTNIFILVFSLILAILLRFYISHINQKNLKNVVELEQLEEVELWIRPKSIKYLFQYLFFYLFFLAFIIFGIAAFIEHGNVIILSLTLFFLFFLFIGSGLTISVGKTKVK</sequence>
<evidence type="ECO:0000313" key="3">
    <source>
        <dbReference type="Proteomes" id="UP000269301"/>
    </source>
</evidence>
<dbReference type="InterPro" id="IPR005915">
    <property type="entry name" value="Tandem_5TM"/>
</dbReference>
<accession>A0A494ZUG1</accession>
<name>A0A494ZUG1_9BACI</name>
<keyword evidence="1" id="KW-1133">Transmembrane helix</keyword>